<keyword evidence="5 12" id="KW-1133">Transmembrane helix</keyword>
<evidence type="ECO:0000256" key="10">
    <source>
        <dbReference type="SAM" id="Coils"/>
    </source>
</evidence>
<accession>M0LR03</accession>
<evidence type="ECO:0000256" key="5">
    <source>
        <dbReference type="ARBA" id="ARBA00022989"/>
    </source>
</evidence>
<feature type="coiled-coil region" evidence="10">
    <location>
        <begin position="81"/>
        <end position="108"/>
    </location>
</feature>
<dbReference type="EMBL" id="AOMB01000044">
    <property type="protein sequence ID" value="EMA35508.1"/>
    <property type="molecule type" value="Genomic_DNA"/>
</dbReference>
<dbReference type="GO" id="GO:0051117">
    <property type="term" value="F:ATPase binding"/>
    <property type="evidence" value="ECO:0007669"/>
    <property type="project" value="TreeGrafter"/>
</dbReference>
<evidence type="ECO:0000256" key="3">
    <source>
        <dbReference type="ARBA" id="ARBA00022448"/>
    </source>
</evidence>
<evidence type="ECO:0000256" key="9">
    <source>
        <dbReference type="ARBA" id="ARBA00068671"/>
    </source>
</evidence>
<comment type="caution">
    <text evidence="13">The sequence shown here is derived from an EMBL/GenBank/DDBJ whole genome shotgun (WGS) entry which is preliminary data.</text>
</comment>
<dbReference type="PATRIC" id="fig|1132509.6.peg.3962"/>
<evidence type="ECO:0000256" key="7">
    <source>
        <dbReference type="ARBA" id="ARBA00023136"/>
    </source>
</evidence>
<feature type="transmembrane region" description="Helical" evidence="12">
    <location>
        <begin position="660"/>
        <end position="687"/>
    </location>
</feature>
<dbReference type="PANTHER" id="PTHR11629">
    <property type="entry name" value="VACUOLAR PROTON ATPASES"/>
    <property type="match status" value="1"/>
</dbReference>
<dbReference type="AlphaFoldDB" id="M0LR03"/>
<evidence type="ECO:0000256" key="6">
    <source>
        <dbReference type="ARBA" id="ARBA00023065"/>
    </source>
</evidence>
<keyword evidence="3" id="KW-0813">Transport</keyword>
<dbReference type="GO" id="GO:0033179">
    <property type="term" value="C:proton-transporting V-type ATPase, V0 domain"/>
    <property type="evidence" value="ECO:0007669"/>
    <property type="project" value="InterPro"/>
</dbReference>
<dbReference type="eggNOG" id="arCOG04138">
    <property type="taxonomic scope" value="Archaea"/>
</dbReference>
<feature type="transmembrane region" description="Helical" evidence="12">
    <location>
        <begin position="504"/>
        <end position="524"/>
    </location>
</feature>
<evidence type="ECO:0000256" key="11">
    <source>
        <dbReference type="SAM" id="MobiDB-lite"/>
    </source>
</evidence>
<dbReference type="Gene3D" id="1.20.1460.20">
    <property type="match status" value="1"/>
</dbReference>
<dbReference type="GO" id="GO:0007035">
    <property type="term" value="P:vacuolar acidification"/>
    <property type="evidence" value="ECO:0007669"/>
    <property type="project" value="TreeGrafter"/>
</dbReference>
<protein>
    <recommendedName>
        <fullName evidence="9">A-type ATP synthase subunit I</fullName>
    </recommendedName>
</protein>
<dbReference type="GO" id="GO:0046961">
    <property type="term" value="F:proton-transporting ATPase activity, rotational mechanism"/>
    <property type="evidence" value="ECO:0007669"/>
    <property type="project" value="InterPro"/>
</dbReference>
<gene>
    <name evidence="13" type="ORF">C447_17097</name>
</gene>
<keyword evidence="4 12" id="KW-0812">Transmembrane</keyword>
<feature type="transmembrane region" description="Helical" evidence="12">
    <location>
        <begin position="374"/>
        <end position="400"/>
    </location>
</feature>
<comment type="function">
    <text evidence="8">Component of the A-type ATP synthase that produces ATP from ADP in the presence of a proton gradient across the membrane.</text>
</comment>
<feature type="transmembrane region" description="Helical" evidence="12">
    <location>
        <begin position="545"/>
        <end position="574"/>
    </location>
</feature>
<feature type="transmembrane region" description="Helical" evidence="12">
    <location>
        <begin position="412"/>
        <end position="434"/>
    </location>
</feature>
<comment type="subcellular location">
    <subcellularLocation>
        <location evidence="1">Membrane</location>
        <topology evidence="1">Multi-pass membrane protein</topology>
    </subcellularLocation>
</comment>
<proteinExistence type="inferred from homology"/>
<keyword evidence="10" id="KW-0175">Coiled coil</keyword>
<keyword evidence="6" id="KW-0406">Ion transport</keyword>
<dbReference type="Gene3D" id="3.30.70.2750">
    <property type="match status" value="1"/>
</dbReference>
<feature type="region of interest" description="Disordered" evidence="11">
    <location>
        <begin position="295"/>
        <end position="348"/>
    </location>
</feature>
<comment type="similarity">
    <text evidence="2">Belongs to the V-ATPase 116 kDa subunit family.</text>
</comment>
<dbReference type="PANTHER" id="PTHR11629:SF63">
    <property type="entry name" value="V-TYPE PROTON ATPASE SUBUNIT A"/>
    <property type="match status" value="1"/>
</dbReference>
<dbReference type="Proteomes" id="UP000011566">
    <property type="component" value="Unassembled WGS sequence"/>
</dbReference>
<evidence type="ECO:0000313" key="13">
    <source>
        <dbReference type="EMBL" id="EMA35508.1"/>
    </source>
</evidence>
<dbReference type="InterPro" id="IPR002490">
    <property type="entry name" value="V-ATPase_116kDa_su"/>
</dbReference>
<evidence type="ECO:0000256" key="4">
    <source>
        <dbReference type="ARBA" id="ARBA00022692"/>
    </source>
</evidence>
<evidence type="ECO:0000256" key="2">
    <source>
        <dbReference type="ARBA" id="ARBA00009904"/>
    </source>
</evidence>
<evidence type="ECO:0000256" key="1">
    <source>
        <dbReference type="ARBA" id="ARBA00004141"/>
    </source>
</evidence>
<dbReference type="GO" id="GO:0016471">
    <property type="term" value="C:vacuolar proton-transporting V-type ATPase complex"/>
    <property type="evidence" value="ECO:0007669"/>
    <property type="project" value="TreeGrafter"/>
</dbReference>
<evidence type="ECO:0000256" key="8">
    <source>
        <dbReference type="ARBA" id="ARBA00059506"/>
    </source>
</evidence>
<feature type="transmembrane region" description="Helical" evidence="12">
    <location>
        <begin position="580"/>
        <end position="599"/>
    </location>
</feature>
<evidence type="ECO:0000313" key="14">
    <source>
        <dbReference type="Proteomes" id="UP000011566"/>
    </source>
</evidence>
<reference evidence="13 14" key="1">
    <citation type="journal article" date="2014" name="PLoS Genet.">
        <title>Phylogenetically driven sequencing of extremely halophilic archaea reveals strategies for static and dynamic osmo-response.</title>
        <authorList>
            <person name="Becker E.A."/>
            <person name="Seitzer P.M."/>
            <person name="Tritt A."/>
            <person name="Larsen D."/>
            <person name="Krusor M."/>
            <person name="Yao A.I."/>
            <person name="Wu D."/>
            <person name="Madern D."/>
            <person name="Eisen J.A."/>
            <person name="Darling A.E."/>
            <person name="Facciotti M.T."/>
        </authorList>
    </citation>
    <scope>NUCLEOTIDE SEQUENCE [LARGE SCALE GENOMIC DNA]</scope>
    <source>
        <strain evidence="13 14">100A6</strain>
    </source>
</reference>
<sequence>MSVTGAKRVLTDTIETVHRLDLLHVTGYDGEWEGFEPGNPVTGADEAADRLVTVRSLLSLLDVDEDRETSHIDLDGMGDRIETVRTRANELDDRREDLEGQRADLADRIDALEPLAALGIDLDLLSGYDSLETRVGEADEAAVREALDDSETIERYELFTDERAVAVFAEPAPGETDVLDDALTGTEFVAVDVPDAEGSPEDHLDDLDSRRSALADDVEDVEAEIREVRDEHGDFLLAAEEELAIEVQRREAPLSFATTKNAFVAEGWVPTDRFDDLESRLREAVGDHVVVEELEQASYNSDGQVTEREPTESGGDGGSSDETEAEVAADGGTDVAIGKRDPPVVQDNPGPVKPFELLVKTVSRPKYSEIDPSIVLFLTLPLMFGFMIGDAGYGLVYLTVGTLLFKRFESDGIRALGAITLWAGGFTLVFGILYGEIFGTELIKLYLWEGALGLESQPLHKGLMPTYGAYANAWLLISVLFGLLHMTVGYLFDFADNLRTSFKTAMLESGSYLVLMLGVWVWLMSRTLMGVKPELMFQAFNGQPFAFGFAGFSPTVGWAGLGVGLVVGLTLVIVNEVNHFGGIGVLVGFLEGLLRAAFVNPLSYTRLAAEVLAEVGLAFAVNLLVFGAYEHNGEFHLLFTHGPGYVETLSGEASLMFGGLIHMGIAGAAFGMVLLVVGHLLVLGVGVMSAGLQAVRLEYVEFFNQFYEGGGDQYEPFGHERTHTLEE</sequence>
<feature type="coiled-coil region" evidence="10">
    <location>
        <begin position="204"/>
        <end position="231"/>
    </location>
</feature>
<organism evidence="13 14">
    <name type="scientific">Halococcus hamelinensis 100A6</name>
    <dbReference type="NCBI Taxonomy" id="1132509"/>
    <lineage>
        <taxon>Archaea</taxon>
        <taxon>Methanobacteriati</taxon>
        <taxon>Methanobacteriota</taxon>
        <taxon>Stenosarchaea group</taxon>
        <taxon>Halobacteria</taxon>
        <taxon>Halobacteriales</taxon>
        <taxon>Halococcaceae</taxon>
        <taxon>Halococcus</taxon>
    </lineage>
</organism>
<keyword evidence="7 12" id="KW-0472">Membrane</keyword>
<keyword evidence="14" id="KW-1185">Reference proteome</keyword>
<evidence type="ECO:0000256" key="12">
    <source>
        <dbReference type="SAM" id="Phobius"/>
    </source>
</evidence>
<dbReference type="Gene3D" id="3.30.70.2170">
    <property type="match status" value="1"/>
</dbReference>
<name>M0LR03_9EURY</name>
<feature type="transmembrane region" description="Helical" evidence="12">
    <location>
        <begin position="469"/>
        <end position="492"/>
    </location>
</feature>